<dbReference type="SUPFAM" id="SSF52540">
    <property type="entry name" value="P-loop containing nucleoside triphosphate hydrolases"/>
    <property type="match status" value="1"/>
</dbReference>
<proteinExistence type="predicted"/>
<dbReference type="EMBL" id="BBNO01000001">
    <property type="protein sequence ID" value="GAO06747.1"/>
    <property type="molecule type" value="Genomic_DNA"/>
</dbReference>
<reference evidence="3" key="1">
    <citation type="submission" date="2014-09" db="EMBL/GenBank/DDBJ databases">
        <title>Whole genome shotgun sequence of Streptomyces sp. NBRC 110027.</title>
        <authorList>
            <person name="Komaki H."/>
            <person name="Ichikawa N."/>
            <person name="Katano-Makiyama Y."/>
            <person name="Hosoyama A."/>
            <person name="Hashimoto M."/>
            <person name="Uohara A."/>
            <person name="Kitahashi Y."/>
            <person name="Ohji S."/>
            <person name="Kimura A."/>
            <person name="Yamazoe A."/>
            <person name="Igarashi Y."/>
            <person name="Fujita N."/>
        </authorList>
    </citation>
    <scope>NUCLEOTIDE SEQUENCE [LARGE SCALE GENOMIC DNA]</scope>
    <source>
        <strain evidence="3">NBRC 110027</strain>
    </source>
</reference>
<feature type="region of interest" description="Disordered" evidence="1">
    <location>
        <begin position="532"/>
        <end position="570"/>
    </location>
</feature>
<evidence type="ECO:0008006" key="4">
    <source>
        <dbReference type="Google" id="ProtNLM"/>
    </source>
</evidence>
<protein>
    <recommendedName>
        <fullName evidence="4">ATP-binding protein</fullName>
    </recommendedName>
</protein>
<dbReference type="OrthoDB" id="218695at2"/>
<gene>
    <name evidence="2" type="ORF">TPA0598_01_11190</name>
</gene>
<dbReference type="Proteomes" id="UP000048965">
    <property type="component" value="Unassembled WGS sequence"/>
</dbReference>
<sequence>MGDEEAMSASDEGIAARAGYAPHPYVGGRTAALRALAAWRMRWPGAPRVIVLTGNPGSGRSRLITGFLMMCDPGYRKQLPLDDLDPATVPPDLPAPAVPSPSGRTAAQLLWVIADHFGLRADRGEDIFPELAAREEPVTIVVPDVDRAGPVRAAHEPARLVRDVLKPLAATETVQLLADVPRELAAELAEALPSGQAQIIDLDAPEWADPKGLVLHAETALDPGAGAPELPFTTDPAVRRPLAEALARRADGSRLTVQLAVQSLLMQPEGFDPADESLLPATVGEALDLHARRLDVDPQTLRLLLAPLAFAEGEGLPVQLWGALANAVAGRDMSQDLADGMLLAAPFIQPVEPDAEQDADDEAAGDGADDGRTLLRLQHPAIAEEIRSGLPDVRDAQTKIAMALLEAVPQQNWAKADPYIRDHLAAHTLEAGLLPQLLTDPGLFAHADPVTLRAAIEAVPLEQLGAPARTYLRTAPLLTRSQAPAGMRAAFLETAFVEDGLAPYAEALHTLGFDLPWRTLWSVPLPGVRAVTTGSLPQEGDEGTAAETAPGADGAGAGSGGEGPAPASGTAPALRPVAAFIVPQGTPGSRTVPGPDGDASEDGAALLLHDLLRPGYIDADPTQVQLPSDETKAAAPFGFSRGADYLRVWARAGQKVVAALLSDTPLTGADLSPDGVLVVATERGVTARQILAAAPAVAPTVPAQRTGAADTAASDGLEGDHS</sequence>
<feature type="compositionally biased region" description="Gly residues" evidence="1">
    <location>
        <begin position="553"/>
        <end position="563"/>
    </location>
</feature>
<dbReference type="AlphaFoldDB" id="A0A0N7YKR5"/>
<reference evidence="2 3" key="2">
    <citation type="journal article" date="2015" name="Stand. Genomic Sci.">
        <title>Draft genome sequence of marine-derived Streptomyces sp. TP-A0598, a producer of anti-MRSA antibiotic lydicamycins.</title>
        <authorList>
            <person name="Komaki H."/>
            <person name="Ichikawa N."/>
            <person name="Hosoyama A."/>
            <person name="Fujita N."/>
            <person name="Igarashi Y."/>
        </authorList>
    </citation>
    <scope>NUCLEOTIDE SEQUENCE [LARGE SCALE GENOMIC DNA]</scope>
    <source>
        <strain evidence="2 3">NBRC 110027</strain>
    </source>
</reference>
<dbReference type="InterPro" id="IPR027417">
    <property type="entry name" value="P-loop_NTPase"/>
</dbReference>
<name>A0A0N7YKR5_9ACTN</name>
<comment type="caution">
    <text evidence="2">The sequence shown here is derived from an EMBL/GenBank/DDBJ whole genome shotgun (WGS) entry which is preliminary data.</text>
</comment>
<feature type="region of interest" description="Disordered" evidence="1">
    <location>
        <begin position="701"/>
        <end position="722"/>
    </location>
</feature>
<keyword evidence="3" id="KW-1185">Reference proteome</keyword>
<evidence type="ECO:0000313" key="3">
    <source>
        <dbReference type="Proteomes" id="UP000048965"/>
    </source>
</evidence>
<evidence type="ECO:0000313" key="2">
    <source>
        <dbReference type="EMBL" id="GAO06747.1"/>
    </source>
</evidence>
<evidence type="ECO:0000256" key="1">
    <source>
        <dbReference type="SAM" id="MobiDB-lite"/>
    </source>
</evidence>
<organism evidence="2 3">
    <name type="scientific">Streptomyces lydicamycinicus</name>
    <dbReference type="NCBI Taxonomy" id="1546107"/>
    <lineage>
        <taxon>Bacteria</taxon>
        <taxon>Bacillati</taxon>
        <taxon>Actinomycetota</taxon>
        <taxon>Actinomycetes</taxon>
        <taxon>Kitasatosporales</taxon>
        <taxon>Streptomycetaceae</taxon>
        <taxon>Streptomyces</taxon>
    </lineage>
</organism>
<accession>A0A0N7YKR5</accession>